<evidence type="ECO:0000313" key="2">
    <source>
        <dbReference type="Proteomes" id="UP001272137"/>
    </source>
</evidence>
<comment type="caution">
    <text evidence="1">The sequence shown here is derived from an EMBL/GenBank/DDBJ whole genome shotgun (WGS) entry which is preliminary data.</text>
</comment>
<accession>A0AAW9CRJ5</accession>
<sequence length="64" mass="7035">MNVAFTIAIRMRHLKWIVAMHTFMRGMCVPRAAGAAPGLVRFWNGLAGPCWRAAAPHADRECAA</sequence>
<protein>
    <submittedName>
        <fullName evidence="1">Uncharacterized protein</fullName>
    </submittedName>
</protein>
<dbReference type="AlphaFoldDB" id="A0AAW9CRJ5"/>
<dbReference type="EMBL" id="QXCT01000001">
    <property type="protein sequence ID" value="MDW9252792.1"/>
    <property type="molecule type" value="Genomic_DNA"/>
</dbReference>
<organism evidence="1 2">
    <name type="scientific">Burkholderia thailandensis</name>
    <dbReference type="NCBI Taxonomy" id="57975"/>
    <lineage>
        <taxon>Bacteria</taxon>
        <taxon>Pseudomonadati</taxon>
        <taxon>Pseudomonadota</taxon>
        <taxon>Betaproteobacteria</taxon>
        <taxon>Burkholderiales</taxon>
        <taxon>Burkholderiaceae</taxon>
        <taxon>Burkholderia</taxon>
        <taxon>pseudomallei group</taxon>
    </lineage>
</organism>
<proteinExistence type="predicted"/>
<evidence type="ECO:0000313" key="1">
    <source>
        <dbReference type="EMBL" id="MDW9252792.1"/>
    </source>
</evidence>
<name>A0AAW9CRJ5_BURTH</name>
<reference evidence="1" key="1">
    <citation type="submission" date="2018-08" db="EMBL/GenBank/DDBJ databases">
        <title>Identification of Burkholderia cepacia strains that express a Burkholderia pseudomallei-like capsular polysaccharide.</title>
        <authorList>
            <person name="Burtnick M.N."/>
            <person name="Vongsouvath M."/>
            <person name="Newton P."/>
            <person name="Wuthiekanun V."/>
            <person name="Limmathurotsakul D."/>
            <person name="Brett P.J."/>
            <person name="Chantratita N."/>
            <person name="Dance D.A."/>
        </authorList>
    </citation>
    <scope>NUCLEOTIDE SEQUENCE</scope>
    <source>
        <strain evidence="1">SBXCC001</strain>
    </source>
</reference>
<gene>
    <name evidence="1" type="ORF">C7S16_5438</name>
</gene>
<dbReference type="Proteomes" id="UP001272137">
    <property type="component" value="Unassembled WGS sequence"/>
</dbReference>